<feature type="domain" description="Glutathionylspermidine synthase pre-ATP-grasp-like" evidence="6">
    <location>
        <begin position="6"/>
        <end position="380"/>
    </location>
</feature>
<gene>
    <name evidence="7" type="ORF">UCDDA912_g02288</name>
</gene>
<dbReference type="Pfam" id="PF03738">
    <property type="entry name" value="GSP_synth"/>
    <property type="match status" value="1"/>
</dbReference>
<dbReference type="InterPro" id="IPR005494">
    <property type="entry name" value="GSPS_pre-ATP-grasp-like_dom"/>
</dbReference>
<keyword evidence="4" id="KW-0067">ATP-binding</keyword>
<evidence type="ECO:0000256" key="3">
    <source>
        <dbReference type="ARBA" id="ARBA00022741"/>
    </source>
</evidence>
<dbReference type="STRING" id="1214573.A0A0G2FU53"/>
<proteinExistence type="predicted"/>
<dbReference type="SUPFAM" id="SSF52440">
    <property type="entry name" value="PreATP-grasp domain"/>
    <property type="match status" value="1"/>
</dbReference>
<dbReference type="Gene3D" id="3.30.1490.330">
    <property type="match status" value="1"/>
</dbReference>
<evidence type="ECO:0000313" key="7">
    <source>
        <dbReference type="EMBL" id="KKY37702.1"/>
    </source>
</evidence>
<evidence type="ECO:0000256" key="2">
    <source>
        <dbReference type="ARBA" id="ARBA00022723"/>
    </source>
</evidence>
<evidence type="ECO:0000313" key="8">
    <source>
        <dbReference type="Proteomes" id="UP000034680"/>
    </source>
</evidence>
<keyword evidence="2" id="KW-0479">Metal-binding</keyword>
<keyword evidence="8" id="KW-1185">Reference proteome</keyword>
<organism evidence="7 8">
    <name type="scientific">Diaporthe ampelina</name>
    <dbReference type="NCBI Taxonomy" id="1214573"/>
    <lineage>
        <taxon>Eukaryota</taxon>
        <taxon>Fungi</taxon>
        <taxon>Dikarya</taxon>
        <taxon>Ascomycota</taxon>
        <taxon>Pezizomycotina</taxon>
        <taxon>Sordariomycetes</taxon>
        <taxon>Sordariomycetidae</taxon>
        <taxon>Diaporthales</taxon>
        <taxon>Diaporthaceae</taxon>
        <taxon>Diaporthe</taxon>
    </lineage>
</organism>
<sequence>MTTSGYESDDENLYWPDNAYYSFQKEEIELLENASSDVFEMLCEVIDYLLDHPEITEKMAVPSWCLKAIKESWEHPRLRVPKFYEFNSDTPTTLIEASTIQWLWLEQTGHGADQFNSLTEKLVEAWKRNLTEIEAVLGHRPTVHFTCTNDDSSGEEPMTTTLLMETCRQAGWNTKPIYIEKIILNTADGRFYDTDGEHIDVVFKLYPWEFMLEQHFGEASFADMENIGLRNAEGEYIGGTIWIEAPYRMLWANKAVWAIMWDMFKDDPRSKWLLPTYFDGEQPETLTQFCRKPIFAREGCDTTLQADGKVIANEKNGWYGQEGFVVQELALLPEFKNKDGRPRFPVLGVWMIDGDPAGMGIREDEKPITTNSSCFIPHSISDLPMGYEKCPVPELDEIEAALMIDEHHEVEPKTEVLDYIQDAVRELGL</sequence>
<reference evidence="7 8" key="2">
    <citation type="submission" date="2015-05" db="EMBL/GenBank/DDBJ databases">
        <authorList>
            <person name="Morales-Cruz A."/>
            <person name="Amrine K.C."/>
            <person name="Cantu D."/>
        </authorList>
    </citation>
    <scope>NUCLEOTIDE SEQUENCE [LARGE SCALE GENOMIC DNA]</scope>
    <source>
        <strain evidence="7">DA912</strain>
    </source>
</reference>
<reference evidence="7 8" key="1">
    <citation type="submission" date="2015-05" db="EMBL/GenBank/DDBJ databases">
        <title>Distinctive expansion of gene families associated with plant cell wall degradation and secondary metabolism in the genomes of grapevine trunk pathogens.</title>
        <authorList>
            <person name="Lawrence D.P."/>
            <person name="Travadon R."/>
            <person name="Rolshausen P.E."/>
            <person name="Baumgartner K."/>
        </authorList>
    </citation>
    <scope>NUCLEOTIDE SEQUENCE [LARGE SCALE GENOMIC DNA]</scope>
    <source>
        <strain evidence="7">DA912</strain>
    </source>
</reference>
<evidence type="ECO:0000256" key="1">
    <source>
        <dbReference type="ARBA" id="ARBA00022598"/>
    </source>
</evidence>
<dbReference type="OrthoDB" id="64566at2759"/>
<accession>A0A0G2FU53</accession>
<keyword evidence="1" id="KW-0436">Ligase</keyword>
<dbReference type="SUPFAM" id="SSF56059">
    <property type="entry name" value="Glutathione synthetase ATP-binding domain-like"/>
    <property type="match status" value="1"/>
</dbReference>
<evidence type="ECO:0000256" key="5">
    <source>
        <dbReference type="ARBA" id="ARBA00022842"/>
    </source>
</evidence>
<dbReference type="GO" id="GO:0046872">
    <property type="term" value="F:metal ion binding"/>
    <property type="evidence" value="ECO:0007669"/>
    <property type="project" value="UniProtKB-KW"/>
</dbReference>
<dbReference type="EMBL" id="LCUC01000075">
    <property type="protein sequence ID" value="KKY37702.1"/>
    <property type="molecule type" value="Genomic_DNA"/>
</dbReference>
<dbReference type="InterPro" id="IPR016185">
    <property type="entry name" value="PreATP-grasp_dom_sf"/>
</dbReference>
<name>A0A0G2FU53_9PEZI</name>
<keyword evidence="5" id="KW-0460">Magnesium</keyword>
<evidence type="ECO:0000256" key="4">
    <source>
        <dbReference type="ARBA" id="ARBA00022840"/>
    </source>
</evidence>
<evidence type="ECO:0000259" key="6">
    <source>
        <dbReference type="Pfam" id="PF03738"/>
    </source>
</evidence>
<dbReference type="AlphaFoldDB" id="A0A0G2FU53"/>
<keyword evidence="3" id="KW-0547">Nucleotide-binding</keyword>
<protein>
    <submittedName>
        <fullName evidence="7">Putative glutathionylspermidine synthase</fullName>
    </submittedName>
</protein>
<dbReference type="GO" id="GO:0016874">
    <property type="term" value="F:ligase activity"/>
    <property type="evidence" value="ECO:0007669"/>
    <property type="project" value="UniProtKB-KW"/>
</dbReference>
<comment type="caution">
    <text evidence="7">The sequence shown here is derived from an EMBL/GenBank/DDBJ whole genome shotgun (WGS) entry which is preliminary data.</text>
</comment>
<dbReference type="Proteomes" id="UP000034680">
    <property type="component" value="Unassembled WGS sequence"/>
</dbReference>
<dbReference type="GO" id="GO:0005524">
    <property type="term" value="F:ATP binding"/>
    <property type="evidence" value="ECO:0007669"/>
    <property type="project" value="UniProtKB-KW"/>
</dbReference>